<organism evidence="8 9">
    <name type="scientific">Piptocephalis cylindrospora</name>
    <dbReference type="NCBI Taxonomy" id="1907219"/>
    <lineage>
        <taxon>Eukaryota</taxon>
        <taxon>Fungi</taxon>
        <taxon>Fungi incertae sedis</taxon>
        <taxon>Zoopagomycota</taxon>
        <taxon>Zoopagomycotina</taxon>
        <taxon>Zoopagomycetes</taxon>
        <taxon>Zoopagales</taxon>
        <taxon>Piptocephalidaceae</taxon>
        <taxon>Piptocephalis</taxon>
    </lineage>
</organism>
<dbReference type="Proteomes" id="UP000267251">
    <property type="component" value="Unassembled WGS sequence"/>
</dbReference>
<keyword evidence="3" id="KW-0479">Metal-binding</keyword>
<evidence type="ECO:0000313" key="7">
    <source>
        <dbReference type="EMBL" id="RKP11843.1"/>
    </source>
</evidence>
<dbReference type="OrthoDB" id="5363962at2759"/>
<dbReference type="PANTHER" id="PTHR43161:SF9">
    <property type="entry name" value="SORBITOL DEHYDROGENASE"/>
    <property type="match status" value="1"/>
</dbReference>
<evidence type="ECO:0000313" key="9">
    <source>
        <dbReference type="Proteomes" id="UP000267251"/>
    </source>
</evidence>
<evidence type="ECO:0000259" key="6">
    <source>
        <dbReference type="Pfam" id="PF00107"/>
    </source>
</evidence>
<sequence>MGAGPVGLLVAAVAKVYGAIRVFMVDVHPQRLAFAKSYINDGVMDATDFTNTLEHPLSPESDSIRNFDVVIECSGVESSLQASIKACRPGGAVVPVGMAHANITLPLIDAMCKEVDIRGVFRYRNTY</sequence>
<protein>
    <recommendedName>
        <fullName evidence="6">Alcohol dehydrogenase-like C-terminal domain-containing protein</fullName>
    </recommendedName>
</protein>
<evidence type="ECO:0000256" key="5">
    <source>
        <dbReference type="ARBA" id="ARBA00023002"/>
    </source>
</evidence>
<comment type="similarity">
    <text evidence="2">Belongs to the zinc-containing alcohol dehydrogenase family.</text>
</comment>
<dbReference type="PANTHER" id="PTHR43161">
    <property type="entry name" value="SORBITOL DEHYDROGENASE"/>
    <property type="match status" value="1"/>
</dbReference>
<gene>
    <name evidence="7" type="ORF">BJ684DRAFT_21580</name>
    <name evidence="8" type="ORF">BJ684DRAFT_21583</name>
</gene>
<name>A0A4P9XZD1_9FUNG</name>
<comment type="cofactor">
    <cofactor evidence="1">
        <name>Zn(2+)</name>
        <dbReference type="ChEBI" id="CHEBI:29105"/>
    </cofactor>
</comment>
<feature type="non-terminal residue" evidence="8">
    <location>
        <position position="127"/>
    </location>
</feature>
<accession>A0A4P9XZD1</accession>
<dbReference type="InterPro" id="IPR013149">
    <property type="entry name" value="ADH-like_C"/>
</dbReference>
<dbReference type="Pfam" id="PF00107">
    <property type="entry name" value="ADH_zinc_N"/>
    <property type="match status" value="1"/>
</dbReference>
<evidence type="ECO:0000256" key="2">
    <source>
        <dbReference type="ARBA" id="ARBA00008072"/>
    </source>
</evidence>
<dbReference type="EMBL" id="KZ988621">
    <property type="protein sequence ID" value="RKP11843.1"/>
    <property type="molecule type" value="Genomic_DNA"/>
</dbReference>
<evidence type="ECO:0000256" key="3">
    <source>
        <dbReference type="ARBA" id="ARBA00022723"/>
    </source>
</evidence>
<keyword evidence="5" id="KW-0560">Oxidoreductase</keyword>
<dbReference type="Gene3D" id="3.40.50.720">
    <property type="entry name" value="NAD(P)-binding Rossmann-like Domain"/>
    <property type="match status" value="1"/>
</dbReference>
<dbReference type="GO" id="GO:0046872">
    <property type="term" value="F:metal ion binding"/>
    <property type="evidence" value="ECO:0007669"/>
    <property type="project" value="UniProtKB-KW"/>
</dbReference>
<dbReference type="SUPFAM" id="SSF51735">
    <property type="entry name" value="NAD(P)-binding Rossmann-fold domains"/>
    <property type="match status" value="1"/>
</dbReference>
<evidence type="ECO:0000313" key="8">
    <source>
        <dbReference type="EMBL" id="RKP11846.1"/>
    </source>
</evidence>
<feature type="domain" description="Alcohol dehydrogenase-like C-terminal" evidence="6">
    <location>
        <begin position="5"/>
        <end position="125"/>
    </location>
</feature>
<reference evidence="9" key="1">
    <citation type="journal article" date="2018" name="Nat. Microbiol.">
        <title>Leveraging single-cell genomics to expand the fungal tree of life.</title>
        <authorList>
            <person name="Ahrendt S.R."/>
            <person name="Quandt C.A."/>
            <person name="Ciobanu D."/>
            <person name="Clum A."/>
            <person name="Salamov A."/>
            <person name="Andreopoulos B."/>
            <person name="Cheng J.F."/>
            <person name="Woyke T."/>
            <person name="Pelin A."/>
            <person name="Henrissat B."/>
            <person name="Reynolds N.K."/>
            <person name="Benny G.L."/>
            <person name="Smith M.E."/>
            <person name="James T.Y."/>
            <person name="Grigoriev I.V."/>
        </authorList>
    </citation>
    <scope>NUCLEOTIDE SEQUENCE [LARGE SCALE GENOMIC DNA]</scope>
</reference>
<dbReference type="InterPro" id="IPR036291">
    <property type="entry name" value="NAD(P)-bd_dom_sf"/>
</dbReference>
<dbReference type="AlphaFoldDB" id="A0A4P9XZD1"/>
<dbReference type="EMBL" id="KZ988621">
    <property type="protein sequence ID" value="RKP11846.1"/>
    <property type="molecule type" value="Genomic_DNA"/>
</dbReference>
<evidence type="ECO:0000256" key="4">
    <source>
        <dbReference type="ARBA" id="ARBA00022833"/>
    </source>
</evidence>
<keyword evidence="9" id="KW-1185">Reference proteome</keyword>
<reference evidence="8" key="2">
    <citation type="submission" date="2018-06" db="EMBL/GenBank/DDBJ databases">
        <title>Leveraging single-cell genomics to expand the Fungal Tree of Life.</title>
        <authorList>
            <consortium name="DOE Joint Genome Institute"/>
            <person name="Ahrendt S.R."/>
            <person name="Quandt C.A."/>
            <person name="Ciobanu D."/>
            <person name="Clum A."/>
            <person name="Salamov A."/>
            <person name="Andreopoulos B."/>
            <person name="Cheng J.-F."/>
            <person name="Woyke T."/>
            <person name="Pelin A."/>
            <person name="Henrissat B."/>
            <person name="Reynolds N."/>
            <person name="Benny G.L."/>
            <person name="Smith M.E."/>
            <person name="James T.Y."/>
            <person name="Grigoriev I.V."/>
        </authorList>
    </citation>
    <scope>NUCLEOTIDE SEQUENCE</scope>
    <source>
        <strain evidence="8">RSA 2659</strain>
    </source>
</reference>
<proteinExistence type="inferred from homology"/>
<evidence type="ECO:0000256" key="1">
    <source>
        <dbReference type="ARBA" id="ARBA00001947"/>
    </source>
</evidence>
<dbReference type="GO" id="GO:0016616">
    <property type="term" value="F:oxidoreductase activity, acting on the CH-OH group of donors, NAD or NADP as acceptor"/>
    <property type="evidence" value="ECO:0007669"/>
    <property type="project" value="UniProtKB-ARBA"/>
</dbReference>
<keyword evidence="4" id="KW-0862">Zinc</keyword>